<organism evidence="1">
    <name type="scientific">Arundo donax</name>
    <name type="common">Giant reed</name>
    <name type="synonym">Donax arundinaceus</name>
    <dbReference type="NCBI Taxonomy" id="35708"/>
    <lineage>
        <taxon>Eukaryota</taxon>
        <taxon>Viridiplantae</taxon>
        <taxon>Streptophyta</taxon>
        <taxon>Embryophyta</taxon>
        <taxon>Tracheophyta</taxon>
        <taxon>Spermatophyta</taxon>
        <taxon>Magnoliopsida</taxon>
        <taxon>Liliopsida</taxon>
        <taxon>Poales</taxon>
        <taxon>Poaceae</taxon>
        <taxon>PACMAD clade</taxon>
        <taxon>Arundinoideae</taxon>
        <taxon>Arundineae</taxon>
        <taxon>Arundo</taxon>
    </lineage>
</organism>
<dbReference type="EMBL" id="GBRH01232230">
    <property type="protein sequence ID" value="JAD65665.1"/>
    <property type="molecule type" value="Transcribed_RNA"/>
</dbReference>
<evidence type="ECO:0000313" key="1">
    <source>
        <dbReference type="EMBL" id="JAD65665.1"/>
    </source>
</evidence>
<sequence length="17" mass="1996">MMHYMCNSVFVLPCSYA</sequence>
<reference evidence="1" key="2">
    <citation type="journal article" date="2015" name="Data Brief">
        <title>Shoot transcriptome of the giant reed, Arundo donax.</title>
        <authorList>
            <person name="Barrero R.A."/>
            <person name="Guerrero F.D."/>
            <person name="Moolhuijzen P."/>
            <person name="Goolsby J.A."/>
            <person name="Tidwell J."/>
            <person name="Bellgard S.E."/>
            <person name="Bellgard M.I."/>
        </authorList>
    </citation>
    <scope>NUCLEOTIDE SEQUENCE</scope>
    <source>
        <tissue evidence="1">Shoot tissue taken approximately 20 cm above the soil surface</tissue>
    </source>
</reference>
<dbReference type="AlphaFoldDB" id="A0A0A9BWZ7"/>
<protein>
    <submittedName>
        <fullName evidence="1">Uncharacterized protein</fullName>
    </submittedName>
</protein>
<reference evidence="1" key="1">
    <citation type="submission" date="2014-09" db="EMBL/GenBank/DDBJ databases">
        <authorList>
            <person name="Magalhaes I.L.F."/>
            <person name="Oliveira U."/>
            <person name="Santos F.R."/>
            <person name="Vidigal T.H.D.A."/>
            <person name="Brescovit A.D."/>
            <person name="Santos A.J."/>
        </authorList>
    </citation>
    <scope>NUCLEOTIDE SEQUENCE</scope>
    <source>
        <tissue evidence="1">Shoot tissue taken approximately 20 cm above the soil surface</tissue>
    </source>
</reference>
<name>A0A0A9BWZ7_ARUDO</name>
<proteinExistence type="predicted"/>
<accession>A0A0A9BWZ7</accession>